<dbReference type="InterPro" id="IPR001127">
    <property type="entry name" value="PTS_EIIA_1_perm"/>
</dbReference>
<keyword evidence="3 8" id="KW-0762">Sugar transport</keyword>
<keyword evidence="4" id="KW-0808">Transferase</keyword>
<dbReference type="GO" id="GO:0005737">
    <property type="term" value="C:cytoplasm"/>
    <property type="evidence" value="ECO:0007669"/>
    <property type="project" value="UniProtKB-SubCell"/>
</dbReference>
<dbReference type="InterPro" id="IPR011055">
    <property type="entry name" value="Dup_hybrid_motif"/>
</dbReference>
<sequence length="169" mass="19206">MLSIDQVPDEVFAQKMMGDGFVVSPVDGKIINLFPTRYTLGIRTANGREVLVHIGIDTVKLEGKGFESFVQEGDQVKAGQKLLEFDVDYVKENAPSLFPRLFLPIWKKALLLRSGKKQLLREKKRSFLWMHNKNLVNAAFYFLKKDILAGLQDLLFSLYKEAPGHSSTF</sequence>
<reference evidence="8 9" key="1">
    <citation type="submission" date="2020-07" db="EMBL/GenBank/DDBJ databases">
        <title>Thermoactinomyces phylogeny.</title>
        <authorList>
            <person name="Dunlap C."/>
        </authorList>
    </citation>
    <scope>NUCLEOTIDE SEQUENCE [LARGE SCALE GENOMIC DNA]</scope>
    <source>
        <strain evidence="8 9">AMNI-1</strain>
    </source>
</reference>
<organism evidence="8 9">
    <name type="scientific">Thermoactinomyces mirandus</name>
    <dbReference type="NCBI Taxonomy" id="2756294"/>
    <lineage>
        <taxon>Bacteria</taxon>
        <taxon>Bacillati</taxon>
        <taxon>Bacillota</taxon>
        <taxon>Bacilli</taxon>
        <taxon>Bacillales</taxon>
        <taxon>Thermoactinomycetaceae</taxon>
        <taxon>Thermoactinomyces</taxon>
    </lineage>
</organism>
<evidence type="ECO:0000256" key="1">
    <source>
        <dbReference type="ARBA" id="ARBA00004496"/>
    </source>
</evidence>
<dbReference type="PROSITE" id="PS51093">
    <property type="entry name" value="PTS_EIIA_TYPE_1"/>
    <property type="match status" value="1"/>
</dbReference>
<comment type="caution">
    <text evidence="8">The sequence shown here is derived from an EMBL/GenBank/DDBJ whole genome shotgun (WGS) entry which is preliminary data.</text>
</comment>
<dbReference type="PANTHER" id="PTHR45008">
    <property type="entry name" value="PTS SYSTEM GLUCOSE-SPECIFIC EIIA COMPONENT"/>
    <property type="match status" value="1"/>
</dbReference>
<dbReference type="NCBIfam" id="TIGR00830">
    <property type="entry name" value="PTBA"/>
    <property type="match status" value="1"/>
</dbReference>
<dbReference type="PANTHER" id="PTHR45008:SF1">
    <property type="entry name" value="PTS SYSTEM GLUCOSE-SPECIFIC EIIA COMPONENT"/>
    <property type="match status" value="1"/>
</dbReference>
<dbReference type="GO" id="GO:0016301">
    <property type="term" value="F:kinase activity"/>
    <property type="evidence" value="ECO:0007669"/>
    <property type="project" value="UniProtKB-KW"/>
</dbReference>
<keyword evidence="9" id="KW-1185">Reference proteome</keyword>
<dbReference type="GO" id="GO:0009401">
    <property type="term" value="P:phosphoenolpyruvate-dependent sugar phosphotransferase system"/>
    <property type="evidence" value="ECO:0007669"/>
    <property type="project" value="UniProtKB-KW"/>
</dbReference>
<dbReference type="InterPro" id="IPR050890">
    <property type="entry name" value="PTS_EIIA_component"/>
</dbReference>
<evidence type="ECO:0000313" key="9">
    <source>
        <dbReference type="Proteomes" id="UP000538292"/>
    </source>
</evidence>
<dbReference type="Pfam" id="PF00358">
    <property type="entry name" value="PTS_EIIA_1"/>
    <property type="match status" value="1"/>
</dbReference>
<evidence type="ECO:0000256" key="3">
    <source>
        <dbReference type="ARBA" id="ARBA00022597"/>
    </source>
</evidence>
<evidence type="ECO:0000313" key="8">
    <source>
        <dbReference type="EMBL" id="MBA4600876.1"/>
    </source>
</evidence>
<evidence type="ECO:0000256" key="5">
    <source>
        <dbReference type="ARBA" id="ARBA00022683"/>
    </source>
</evidence>
<evidence type="ECO:0000256" key="6">
    <source>
        <dbReference type="ARBA" id="ARBA00022777"/>
    </source>
</evidence>
<name>A0A7W2AQU0_9BACL</name>
<evidence type="ECO:0000256" key="2">
    <source>
        <dbReference type="ARBA" id="ARBA00022448"/>
    </source>
</evidence>
<keyword evidence="2" id="KW-0813">Transport</keyword>
<keyword evidence="5" id="KW-0598">Phosphotransferase system</keyword>
<dbReference type="Gene3D" id="2.70.70.10">
    <property type="entry name" value="Glucose Permease (Domain IIA)"/>
    <property type="match status" value="1"/>
</dbReference>
<feature type="domain" description="PTS EIIA type-1" evidence="7">
    <location>
        <begin position="1"/>
        <end position="105"/>
    </location>
</feature>
<dbReference type="EMBL" id="JACEOL010000002">
    <property type="protein sequence ID" value="MBA4600876.1"/>
    <property type="molecule type" value="Genomic_DNA"/>
</dbReference>
<protein>
    <submittedName>
        <fullName evidence="8">PTS glucose transporter subunit IIA</fullName>
    </submittedName>
</protein>
<accession>A0A7W2AQU0</accession>
<gene>
    <name evidence="8" type="ORF">H2C83_00755</name>
</gene>
<dbReference type="PROSITE" id="PS00371">
    <property type="entry name" value="PTS_EIIA_TYPE_1_HIS"/>
    <property type="match status" value="1"/>
</dbReference>
<keyword evidence="6" id="KW-0418">Kinase</keyword>
<proteinExistence type="predicted"/>
<dbReference type="Proteomes" id="UP000538292">
    <property type="component" value="Unassembled WGS sequence"/>
</dbReference>
<dbReference type="SUPFAM" id="SSF51261">
    <property type="entry name" value="Duplicated hybrid motif"/>
    <property type="match status" value="1"/>
</dbReference>
<dbReference type="AlphaFoldDB" id="A0A7W2AQU0"/>
<evidence type="ECO:0000259" key="7">
    <source>
        <dbReference type="PROSITE" id="PS51093"/>
    </source>
</evidence>
<comment type="subcellular location">
    <subcellularLocation>
        <location evidence="1">Cytoplasm</location>
    </subcellularLocation>
</comment>
<evidence type="ECO:0000256" key="4">
    <source>
        <dbReference type="ARBA" id="ARBA00022679"/>
    </source>
</evidence>